<dbReference type="AlphaFoldDB" id="A0A543A415"/>
<keyword evidence="2" id="KW-1185">Reference proteome</keyword>
<proteinExistence type="predicted"/>
<accession>A0A543A415</accession>
<dbReference type="Proteomes" id="UP000320209">
    <property type="component" value="Unassembled WGS sequence"/>
</dbReference>
<reference evidence="1 2" key="1">
    <citation type="submission" date="2019-06" db="EMBL/GenBank/DDBJ databases">
        <title>Sequencing the genomes of 1000 actinobacteria strains.</title>
        <authorList>
            <person name="Klenk H.-P."/>
        </authorList>
    </citation>
    <scope>NUCLEOTIDE SEQUENCE [LARGE SCALE GENOMIC DNA]</scope>
    <source>
        <strain evidence="1 2">DSM 25218</strain>
    </source>
</reference>
<organism evidence="1 2">
    <name type="scientific">Nocardioides albertanoniae</name>
    <dbReference type="NCBI Taxonomy" id="1175486"/>
    <lineage>
        <taxon>Bacteria</taxon>
        <taxon>Bacillati</taxon>
        <taxon>Actinomycetota</taxon>
        <taxon>Actinomycetes</taxon>
        <taxon>Propionibacteriales</taxon>
        <taxon>Nocardioidaceae</taxon>
        <taxon>Nocardioides</taxon>
    </lineage>
</organism>
<dbReference type="EMBL" id="VFOV01000001">
    <property type="protein sequence ID" value="TQL67206.1"/>
    <property type="molecule type" value="Genomic_DNA"/>
</dbReference>
<sequence>MSVADQFGLDDPASPLLAEAREGWERWCAVDPCLAVVDDLADLREWTRQADVANKAAVLRTLATLTATDRSAVAALVWLLIPGGCRVAEALSDLSPDIDALVASELWLQAAQAHRLRTPWLARALLNATRREVAASLGVGSRADRHWARVLLADDLTTLASGAGDRESPEAEVAPEVELGEFFDEAVRDHAIAEDEVRLLCELAASAETVGAPLHRGRLGLTTPAAVELVAHDHPEAARTLRRRAAHALDRLKTYAAACTDDISLDRWRADHQGGDEVGAA</sequence>
<name>A0A543A415_9ACTN</name>
<gene>
    <name evidence="1" type="ORF">FB381_1079</name>
</gene>
<evidence type="ECO:0000313" key="1">
    <source>
        <dbReference type="EMBL" id="TQL67206.1"/>
    </source>
</evidence>
<evidence type="ECO:0000313" key="2">
    <source>
        <dbReference type="Proteomes" id="UP000320209"/>
    </source>
</evidence>
<protein>
    <submittedName>
        <fullName evidence="1">Uncharacterized protein</fullName>
    </submittedName>
</protein>
<comment type="caution">
    <text evidence="1">The sequence shown here is derived from an EMBL/GenBank/DDBJ whole genome shotgun (WGS) entry which is preliminary data.</text>
</comment>